<sequence length="377" mass="43993">MRQAAFRNQTWLWLVIVLIVFITLGILFAGSKPKEYTSFRSDSPAPTGVKGFYTYLQQEGSNVDRWYGNPSTLPTTEGNQVLIMVGPYFRFNKEETNQYRSWMESGNTIVLLKDNPVDYFNVDVENVSETNGSTTFQTIDGNSLQGTLTGNVRLQLEEEDEEILFDDKGTVALKRPIGDGHLLVSMQPDWMENGEILRKDHIEILLHLMEQAEMQAIWMDEYVHGQENMPTFITVYPKMLLVFILQAAILSLLAIWMKGKRFGPIYLPREAEVRFGDERLRALAAWYRRSSFYNESLAIQTEYVRHAMNERWGIPHHYKAQDMMEVLESRLSKEQVDLWKERANQLDYVEQHHEWSKKEYVEWSKKLDDIRKGVQEG</sequence>
<dbReference type="eggNOG" id="ENOG502Z89S">
    <property type="taxonomic scope" value="Bacteria"/>
</dbReference>
<reference evidence="3 4" key="1">
    <citation type="journal article" date="2015" name="Stand. Genomic Sci.">
        <title>High quality draft genome sequence of the moderately halophilic bacterium Pontibacillus yanchengensis Y32(T) and comparison among Pontibacillus genomes.</title>
        <authorList>
            <person name="Huang J."/>
            <person name="Qiao Z.X."/>
            <person name="Tang J.W."/>
            <person name="Wang G."/>
        </authorList>
    </citation>
    <scope>NUCLEOTIDE SEQUENCE [LARGE SCALE GENOMIC DNA]</scope>
    <source>
        <strain evidence="3 4">Y32</strain>
    </source>
</reference>
<dbReference type="Pfam" id="PF14258">
    <property type="entry name" value="DUF4350"/>
    <property type="match status" value="1"/>
</dbReference>
<accession>A0A0A2TE60</accession>
<dbReference type="Proteomes" id="UP000030147">
    <property type="component" value="Unassembled WGS sequence"/>
</dbReference>
<evidence type="ECO:0000259" key="2">
    <source>
        <dbReference type="Pfam" id="PF14258"/>
    </source>
</evidence>
<name>A0A0A2TE60_9BACI</name>
<evidence type="ECO:0000313" key="3">
    <source>
        <dbReference type="EMBL" id="KGP74142.1"/>
    </source>
</evidence>
<protein>
    <recommendedName>
        <fullName evidence="2">DUF4350 domain-containing protein</fullName>
    </recommendedName>
</protein>
<feature type="transmembrane region" description="Helical" evidence="1">
    <location>
        <begin position="12"/>
        <end position="30"/>
    </location>
</feature>
<dbReference type="InterPro" id="IPR025646">
    <property type="entry name" value="DUF4350"/>
</dbReference>
<evidence type="ECO:0000256" key="1">
    <source>
        <dbReference type="SAM" id="Phobius"/>
    </source>
</evidence>
<evidence type="ECO:0000313" key="4">
    <source>
        <dbReference type="Proteomes" id="UP000030147"/>
    </source>
</evidence>
<dbReference type="STRING" id="1385514.N782_17595"/>
<feature type="domain" description="DUF4350" evidence="2">
    <location>
        <begin position="41"/>
        <end position="208"/>
    </location>
</feature>
<organism evidence="3 4">
    <name type="scientific">Pontibacillus yanchengensis Y32</name>
    <dbReference type="NCBI Taxonomy" id="1385514"/>
    <lineage>
        <taxon>Bacteria</taxon>
        <taxon>Bacillati</taxon>
        <taxon>Bacillota</taxon>
        <taxon>Bacilli</taxon>
        <taxon>Bacillales</taxon>
        <taxon>Bacillaceae</taxon>
        <taxon>Pontibacillus</taxon>
    </lineage>
</organism>
<dbReference type="EMBL" id="AVBF01000005">
    <property type="protein sequence ID" value="KGP74142.1"/>
    <property type="molecule type" value="Genomic_DNA"/>
</dbReference>
<keyword evidence="1" id="KW-1133">Transmembrane helix</keyword>
<feature type="transmembrane region" description="Helical" evidence="1">
    <location>
        <begin position="239"/>
        <end position="257"/>
    </location>
</feature>
<gene>
    <name evidence="3" type="ORF">N782_17595</name>
</gene>
<dbReference type="AlphaFoldDB" id="A0A0A2TE60"/>
<dbReference type="OrthoDB" id="2935725at2"/>
<keyword evidence="1" id="KW-0812">Transmembrane</keyword>
<dbReference type="RefSeq" id="WP_036816162.1">
    <property type="nucleotide sequence ID" value="NZ_AVBF01000005.1"/>
</dbReference>
<keyword evidence="1" id="KW-0472">Membrane</keyword>
<comment type="caution">
    <text evidence="3">The sequence shown here is derived from an EMBL/GenBank/DDBJ whole genome shotgun (WGS) entry which is preliminary data.</text>
</comment>
<proteinExistence type="predicted"/>
<keyword evidence="4" id="KW-1185">Reference proteome</keyword>